<dbReference type="GO" id="GO:0016460">
    <property type="term" value="C:myosin II complex"/>
    <property type="evidence" value="ECO:0007669"/>
    <property type="project" value="TreeGrafter"/>
</dbReference>
<dbReference type="PROSITE" id="PS00018">
    <property type="entry name" value="EF_HAND_1"/>
    <property type="match status" value="1"/>
</dbReference>
<feature type="transmembrane region" description="Helical" evidence="3">
    <location>
        <begin position="14"/>
        <end position="33"/>
    </location>
</feature>
<evidence type="ECO:0000256" key="1">
    <source>
        <dbReference type="ARBA" id="ARBA00022737"/>
    </source>
</evidence>
<dbReference type="Pfam" id="PF13499">
    <property type="entry name" value="EF-hand_7"/>
    <property type="match status" value="1"/>
</dbReference>
<dbReference type="FunFam" id="1.10.238.10:FF:000178">
    <property type="entry name" value="Calmodulin-2 A"/>
    <property type="match status" value="1"/>
</dbReference>
<comment type="caution">
    <text evidence="5">The sequence shown here is derived from an EMBL/GenBank/DDBJ whole genome shotgun (WGS) entry which is preliminary data.</text>
</comment>
<dbReference type="GO" id="GO:0005509">
    <property type="term" value="F:calcium ion binding"/>
    <property type="evidence" value="ECO:0007669"/>
    <property type="project" value="InterPro"/>
</dbReference>
<dbReference type="InterPro" id="IPR050230">
    <property type="entry name" value="CALM/Myosin/TropC-like"/>
</dbReference>
<name>A0A3M6V1X4_POCDA</name>
<dbReference type="STRING" id="46731.A0A3M6V1X4"/>
<keyword evidence="3" id="KW-0812">Transmembrane</keyword>
<sequence>MLGSKKEEDQYVKLPLHFVSFCILALFLYCALLRMVEQFTESQIDEFKECFSLFDGDSDGMITEQELALTMRSLGENITHVEIAALMKKAGKQKVRFPEFLKMMAEQHKKNLNSEREILAAFTALDRNKTGVVSRKQLQHLMTGTGDKLTPAEFGVSLLLMTEILVVSTDVKGFELGRWQLY</sequence>
<dbReference type="Proteomes" id="UP000275408">
    <property type="component" value="Unassembled WGS sequence"/>
</dbReference>
<organism evidence="5 6">
    <name type="scientific">Pocillopora damicornis</name>
    <name type="common">Cauliflower coral</name>
    <name type="synonym">Millepora damicornis</name>
    <dbReference type="NCBI Taxonomy" id="46731"/>
    <lineage>
        <taxon>Eukaryota</taxon>
        <taxon>Metazoa</taxon>
        <taxon>Cnidaria</taxon>
        <taxon>Anthozoa</taxon>
        <taxon>Hexacorallia</taxon>
        <taxon>Scleractinia</taxon>
        <taxon>Astrocoeniina</taxon>
        <taxon>Pocilloporidae</taxon>
        <taxon>Pocillopora</taxon>
    </lineage>
</organism>
<keyword evidence="2" id="KW-0106">Calcium</keyword>
<proteinExistence type="predicted"/>
<accession>A0A3M6V1X4</accession>
<keyword evidence="6" id="KW-1185">Reference proteome</keyword>
<keyword evidence="1" id="KW-0677">Repeat</keyword>
<dbReference type="SUPFAM" id="SSF47473">
    <property type="entry name" value="EF-hand"/>
    <property type="match status" value="1"/>
</dbReference>
<keyword evidence="3" id="KW-1133">Transmembrane helix</keyword>
<dbReference type="InterPro" id="IPR018247">
    <property type="entry name" value="EF_Hand_1_Ca_BS"/>
</dbReference>
<dbReference type="EMBL" id="RCHS01000253">
    <property type="protein sequence ID" value="RMX59953.1"/>
    <property type="molecule type" value="Genomic_DNA"/>
</dbReference>
<evidence type="ECO:0000313" key="6">
    <source>
        <dbReference type="Proteomes" id="UP000275408"/>
    </source>
</evidence>
<feature type="domain" description="EF-hand" evidence="4">
    <location>
        <begin position="42"/>
        <end position="77"/>
    </location>
</feature>
<dbReference type="PANTHER" id="PTHR23048">
    <property type="entry name" value="MYOSIN LIGHT CHAIN 1, 3"/>
    <property type="match status" value="1"/>
</dbReference>
<dbReference type="PROSITE" id="PS50222">
    <property type="entry name" value="EF_HAND_2"/>
    <property type="match status" value="2"/>
</dbReference>
<evidence type="ECO:0000256" key="2">
    <source>
        <dbReference type="ARBA" id="ARBA00022837"/>
    </source>
</evidence>
<protein>
    <recommendedName>
        <fullName evidence="4">EF-hand domain-containing protein</fullName>
    </recommendedName>
</protein>
<dbReference type="CDD" id="cd00051">
    <property type="entry name" value="EFh"/>
    <property type="match status" value="1"/>
</dbReference>
<dbReference type="InterPro" id="IPR002048">
    <property type="entry name" value="EF_hand_dom"/>
</dbReference>
<dbReference type="AlphaFoldDB" id="A0A3M6V1X4"/>
<gene>
    <name evidence="5" type="ORF">pdam_00001118</name>
</gene>
<keyword evidence="3" id="KW-0472">Membrane</keyword>
<evidence type="ECO:0000259" key="4">
    <source>
        <dbReference type="PROSITE" id="PS50222"/>
    </source>
</evidence>
<dbReference type="Gene3D" id="1.10.238.10">
    <property type="entry name" value="EF-hand"/>
    <property type="match status" value="2"/>
</dbReference>
<reference evidence="5 6" key="1">
    <citation type="journal article" date="2018" name="Sci. Rep.">
        <title>Comparative analysis of the Pocillopora damicornis genome highlights role of immune system in coral evolution.</title>
        <authorList>
            <person name="Cunning R."/>
            <person name="Bay R.A."/>
            <person name="Gillette P."/>
            <person name="Baker A.C."/>
            <person name="Traylor-Knowles N."/>
        </authorList>
    </citation>
    <scope>NUCLEOTIDE SEQUENCE [LARGE SCALE GENOMIC DNA]</scope>
    <source>
        <strain evidence="5">RSMAS</strain>
        <tissue evidence="5">Whole animal</tissue>
    </source>
</reference>
<dbReference type="PANTHER" id="PTHR23048:SF59">
    <property type="entry name" value="EF-HAND SUPERFAMILY PROTEIN"/>
    <property type="match status" value="1"/>
</dbReference>
<evidence type="ECO:0000256" key="3">
    <source>
        <dbReference type="SAM" id="Phobius"/>
    </source>
</evidence>
<feature type="domain" description="EF-hand" evidence="4">
    <location>
        <begin position="113"/>
        <end position="148"/>
    </location>
</feature>
<dbReference type="OrthoDB" id="435273at2759"/>
<evidence type="ECO:0000313" key="5">
    <source>
        <dbReference type="EMBL" id="RMX59953.1"/>
    </source>
</evidence>
<dbReference type="InterPro" id="IPR011992">
    <property type="entry name" value="EF-hand-dom_pair"/>
</dbReference>
<dbReference type="SMART" id="SM00054">
    <property type="entry name" value="EFh"/>
    <property type="match status" value="3"/>
</dbReference>